<evidence type="ECO:0000313" key="1">
    <source>
        <dbReference type="EMBL" id="VXD17649.1"/>
    </source>
</evidence>
<proteinExistence type="predicted"/>
<dbReference type="Proteomes" id="UP000184550">
    <property type="component" value="Unassembled WGS sequence"/>
</dbReference>
<keyword evidence="2" id="KW-1185">Reference proteome</keyword>
<dbReference type="RefSeq" id="WP_083621222.1">
    <property type="nucleotide sequence ID" value="NZ_LR734869.1"/>
</dbReference>
<sequence>MQSIKVKSHIGKDGILHIPLPEIRDTEVEAIIVYQPLQKNENPSLASLYGICADDPIIINDDGTKLSDRFYGCIQDETFVRHPPIAIPNRL</sequence>
<reference evidence="1" key="1">
    <citation type="submission" date="2019-10" db="EMBL/GenBank/DDBJ databases">
        <authorList>
            <consortium name="Genoscope - CEA"/>
            <person name="William W."/>
        </authorList>
    </citation>
    <scope>NUCLEOTIDE SEQUENCE [LARGE SCALE GENOMIC DNA]</scope>
    <source>
        <strain evidence="1">BBR_PRJEB10992</strain>
    </source>
</reference>
<dbReference type="AlphaFoldDB" id="A0A7Z9BMH6"/>
<dbReference type="OrthoDB" id="26670at2"/>
<name>A0A7Z9BMH6_9CYAN</name>
<dbReference type="EMBL" id="CZCU02000136">
    <property type="protein sequence ID" value="VXD17649.1"/>
    <property type="molecule type" value="Genomic_DNA"/>
</dbReference>
<accession>A0A7Z9BMH6</accession>
<gene>
    <name evidence="1" type="ORF">PL8927_600046</name>
</gene>
<organism evidence="1 2">
    <name type="scientific">Planktothrix serta PCC 8927</name>
    <dbReference type="NCBI Taxonomy" id="671068"/>
    <lineage>
        <taxon>Bacteria</taxon>
        <taxon>Bacillati</taxon>
        <taxon>Cyanobacteriota</taxon>
        <taxon>Cyanophyceae</taxon>
        <taxon>Oscillatoriophycideae</taxon>
        <taxon>Oscillatoriales</taxon>
        <taxon>Microcoleaceae</taxon>
        <taxon>Planktothrix</taxon>
    </lineage>
</organism>
<comment type="caution">
    <text evidence="1">The sequence shown here is derived from an EMBL/GenBank/DDBJ whole genome shotgun (WGS) entry which is preliminary data.</text>
</comment>
<evidence type="ECO:0000313" key="2">
    <source>
        <dbReference type="Proteomes" id="UP000184550"/>
    </source>
</evidence>
<protein>
    <submittedName>
        <fullName evidence="1">Uncharacterized protein</fullName>
    </submittedName>
</protein>